<dbReference type="PANTHER" id="PTHR35218:SF9">
    <property type="entry name" value="ENDONUCLEASE_EXONUCLEASE_PHOSPHATASE DOMAIN-CONTAINING PROTEIN"/>
    <property type="match status" value="1"/>
</dbReference>
<keyword evidence="2" id="KW-0378">Hydrolase</keyword>
<proteinExistence type="predicted"/>
<keyword evidence="2" id="KW-0255">Endonuclease</keyword>
<dbReference type="Proteomes" id="UP000265520">
    <property type="component" value="Unassembled WGS sequence"/>
</dbReference>
<protein>
    <submittedName>
        <fullName evidence="2">Endonuclease/exonuclease/phosphatase family protein</fullName>
    </submittedName>
</protein>
<feature type="compositionally biased region" description="Polar residues" evidence="1">
    <location>
        <begin position="35"/>
        <end position="59"/>
    </location>
</feature>
<dbReference type="EMBL" id="LXQA010012580">
    <property type="protein sequence ID" value="MCH87620.1"/>
    <property type="molecule type" value="Genomic_DNA"/>
</dbReference>
<gene>
    <name evidence="2" type="ORF">A2U01_0008494</name>
</gene>
<keyword evidence="2" id="KW-0269">Exonuclease</keyword>
<feature type="non-terminal residue" evidence="2">
    <location>
        <position position="306"/>
    </location>
</feature>
<dbReference type="SUPFAM" id="SSF56219">
    <property type="entry name" value="DNase I-like"/>
    <property type="match status" value="1"/>
</dbReference>
<keyword evidence="2" id="KW-0540">Nuclease</keyword>
<evidence type="ECO:0000313" key="3">
    <source>
        <dbReference type="Proteomes" id="UP000265520"/>
    </source>
</evidence>
<dbReference type="GO" id="GO:0004519">
    <property type="term" value="F:endonuclease activity"/>
    <property type="evidence" value="ECO:0007669"/>
    <property type="project" value="UniProtKB-KW"/>
</dbReference>
<comment type="caution">
    <text evidence="2">The sequence shown here is derived from an EMBL/GenBank/DDBJ whole genome shotgun (WGS) entry which is preliminary data.</text>
</comment>
<keyword evidence="3" id="KW-1185">Reference proteome</keyword>
<accession>A0A392MJE5</accession>
<sequence>METYDGLRDWGPDIRADFKRGKGGSTSRWLREDGSQTAPQAASQSTNPNRAGNVNMHSTNSSNNNRAINANNSIVTATHTHANNVAGECIRHNPGTVVSAATVTARGQHIMRHKINSINIEGMEIEDHDDEEGEVSLISRKWHRNNKILQDSNTAISNLRAVSALKYLVRCHKPVALFLSETLVHYNKIEDVRRKLGFDNCFAADREGRGGGLAFLWNNTFNCEIQSYSPNFINILVNDSEAGRWRLTGFYGLPHISDRRKSWDMLRSLAAMSHEPWCIIVIDAGLSDIVMEGYPYTWSMRLGTVT</sequence>
<dbReference type="InterPro" id="IPR036691">
    <property type="entry name" value="Endo/exonu/phosph_ase_sf"/>
</dbReference>
<feature type="region of interest" description="Disordered" evidence="1">
    <location>
        <begin position="1"/>
        <end position="67"/>
    </location>
</feature>
<name>A0A392MJE5_9FABA</name>
<feature type="compositionally biased region" description="Basic and acidic residues" evidence="1">
    <location>
        <begin position="1"/>
        <end position="20"/>
    </location>
</feature>
<evidence type="ECO:0000256" key="1">
    <source>
        <dbReference type="SAM" id="MobiDB-lite"/>
    </source>
</evidence>
<reference evidence="2 3" key="1">
    <citation type="journal article" date="2018" name="Front. Plant Sci.">
        <title>Red Clover (Trifolium pratense) and Zigzag Clover (T. medium) - A Picture of Genomic Similarities and Differences.</title>
        <authorList>
            <person name="Dluhosova J."/>
            <person name="Istvanek J."/>
            <person name="Nedelnik J."/>
            <person name="Repkova J."/>
        </authorList>
    </citation>
    <scope>NUCLEOTIDE SEQUENCE [LARGE SCALE GENOMIC DNA]</scope>
    <source>
        <strain evidence="3">cv. 10/8</strain>
        <tissue evidence="2">Leaf</tissue>
    </source>
</reference>
<dbReference type="Gene3D" id="3.60.10.10">
    <property type="entry name" value="Endonuclease/exonuclease/phosphatase"/>
    <property type="match status" value="1"/>
</dbReference>
<evidence type="ECO:0000313" key="2">
    <source>
        <dbReference type="EMBL" id="MCH87620.1"/>
    </source>
</evidence>
<dbReference type="GO" id="GO:0004527">
    <property type="term" value="F:exonuclease activity"/>
    <property type="evidence" value="ECO:0007669"/>
    <property type="project" value="UniProtKB-KW"/>
</dbReference>
<organism evidence="2 3">
    <name type="scientific">Trifolium medium</name>
    <dbReference type="NCBI Taxonomy" id="97028"/>
    <lineage>
        <taxon>Eukaryota</taxon>
        <taxon>Viridiplantae</taxon>
        <taxon>Streptophyta</taxon>
        <taxon>Embryophyta</taxon>
        <taxon>Tracheophyta</taxon>
        <taxon>Spermatophyta</taxon>
        <taxon>Magnoliopsida</taxon>
        <taxon>eudicotyledons</taxon>
        <taxon>Gunneridae</taxon>
        <taxon>Pentapetalae</taxon>
        <taxon>rosids</taxon>
        <taxon>fabids</taxon>
        <taxon>Fabales</taxon>
        <taxon>Fabaceae</taxon>
        <taxon>Papilionoideae</taxon>
        <taxon>50 kb inversion clade</taxon>
        <taxon>NPAAA clade</taxon>
        <taxon>Hologalegina</taxon>
        <taxon>IRL clade</taxon>
        <taxon>Trifolieae</taxon>
        <taxon>Trifolium</taxon>
    </lineage>
</organism>
<dbReference type="PANTHER" id="PTHR35218">
    <property type="entry name" value="RNASE H DOMAIN-CONTAINING PROTEIN"/>
    <property type="match status" value="1"/>
</dbReference>
<dbReference type="AlphaFoldDB" id="A0A392MJE5"/>